<feature type="compositionally biased region" description="Basic and acidic residues" evidence="1">
    <location>
        <begin position="126"/>
        <end position="178"/>
    </location>
</feature>
<dbReference type="PANTHER" id="PTHR31014">
    <property type="entry name" value="MITOCHONDRIAL TRANSLATION SYSTEM COMPONENT PET127-RELATED"/>
    <property type="match status" value="1"/>
</dbReference>
<organism evidence="2 3">
    <name type="scientific">Phlyctema vagabunda</name>
    <dbReference type="NCBI Taxonomy" id="108571"/>
    <lineage>
        <taxon>Eukaryota</taxon>
        <taxon>Fungi</taxon>
        <taxon>Dikarya</taxon>
        <taxon>Ascomycota</taxon>
        <taxon>Pezizomycotina</taxon>
        <taxon>Leotiomycetes</taxon>
        <taxon>Helotiales</taxon>
        <taxon>Dermateaceae</taxon>
        <taxon>Phlyctema</taxon>
    </lineage>
</organism>
<accession>A0ABR4PUR6</accession>
<feature type="region of interest" description="Disordered" evidence="1">
    <location>
        <begin position="422"/>
        <end position="443"/>
    </location>
</feature>
<dbReference type="PANTHER" id="PTHR31014:SF0">
    <property type="entry name" value="MITOCHONDRIAL TRANSLATION SYSTEM COMPONENT PET127-RELATED"/>
    <property type="match status" value="1"/>
</dbReference>
<reference evidence="2 3" key="1">
    <citation type="submission" date="2024-06" db="EMBL/GenBank/DDBJ databases">
        <title>Complete genome of Phlyctema vagabunda strain 19-DSS-EL-015.</title>
        <authorList>
            <person name="Fiorenzani C."/>
        </authorList>
    </citation>
    <scope>NUCLEOTIDE SEQUENCE [LARGE SCALE GENOMIC DNA]</scope>
    <source>
        <strain evidence="2 3">19-DSS-EL-015</strain>
    </source>
</reference>
<feature type="region of interest" description="Disordered" evidence="1">
    <location>
        <begin position="72"/>
        <end position="105"/>
    </location>
</feature>
<feature type="compositionally biased region" description="Basic residues" evidence="1">
    <location>
        <begin position="215"/>
        <end position="231"/>
    </location>
</feature>
<keyword evidence="3" id="KW-1185">Reference proteome</keyword>
<feature type="compositionally biased region" description="Basic and acidic residues" evidence="1">
    <location>
        <begin position="244"/>
        <end position="259"/>
    </location>
</feature>
<evidence type="ECO:0000313" key="2">
    <source>
        <dbReference type="EMBL" id="KAL3427098.1"/>
    </source>
</evidence>
<dbReference type="Proteomes" id="UP001629113">
    <property type="component" value="Unassembled WGS sequence"/>
</dbReference>
<sequence length="1211" mass="136576">MMLSSLRRSTSKAHCAYLRKTCLYKIRGSGRPLGQLSIRHAGPRSIIQAYTTTTDEPIFKLDGTDASITKAPEAQETTAESKESSIGEGQIQISRVQSGRISRKERSDILKAKRALARQAKEAEKKLEAAQETKTEDQLSKDGLKRERTLKRLAERKPKKEEQAEGTEEETKALERAPRPRKARKRATKAAGEGPNQEEQVEGTKAESKPSTKAPRARKAPRVRKETKRATRAAGEEPKEDEQAEKTKEESEPLEKAPRAGEGTKIATEAAVEKPGEDEQVQELQAVGRKLVSRVIRDPFGRRPISLQQALRRKRFKILPIRRIETGELERDKLPKTRQIVQSAEQGSTLETRRSLLSALSKIKLPSEVKAKVMSELRSSIQEDMKFIPKETVTENSAADTPGRSGAFFSIKEAMHASRTGIDTPLRKSEAPNTTKDALKKPGTNPYKVETVVANDLLLSPLIKEQPPVPRLAYGLERVLFNPGVYQLQDPRSRVFNFDPYLQKIMPAEEFDFNALKSYVTSSKDKTLLSTAAKAEKKYTGSTSSMTSALAHFHFLLSNWRPVKTGNLSKNFPAGMDTFTAITRAPSSVFVRYKDGVYAIDADKEYDSANILMMLGKSLEKLLTLPTDDFEKYRKTNSDQLSEDSRNEPESFHYSTMGDFLMRSQLDAYDPRLPGTGMFDLKTRAVASIRFDMANYKEGTGYELRSRHGEYESYEREYYDMIRAAFLKYSLQVRMGRMDGIFVAFHNIQRLFGFQYISISEMDYALHGSEDTTIGDSEFKLSITLLNKILDRATARFPKQSLRIYMETRPSKAEVPYTYIFVRPVKEDDIEKMQNKAQRKIQKFEEDVLGIKAGDEDIESQKEAEWKNTQEIIEESVDDDDIISSDSASVTEQLDDQETVLRSRLIPVDEGEINNEGVIMNDEAAGEDETIIDDEAVDNGNIIEDEAAEHEATEHEAVMNKVAEDEATEHEAIVDEVAEDKATEHEAVVNEVAEDKATEHEAVADEVAEDKATEHEAVVNEVAEDKATEHEAVADEVAEDKATEHEAVVDEVAEDKATEHEAVVDVGEDEANVKYEGITKDDAGGKKPLVEPLNRKTPTMETFGMILTVRNKVNGEYVARPDDLEASDKWSVEYALAEIEESRVERLFQSLRNRRRLAMESKEESQRSAYFDRFLKPLKEMSKEGHARRQKQEELDKTRPVHVLDAEPTNR</sequence>
<evidence type="ECO:0000313" key="3">
    <source>
        <dbReference type="Proteomes" id="UP001629113"/>
    </source>
</evidence>
<feature type="region of interest" description="Disordered" evidence="1">
    <location>
        <begin position="1181"/>
        <end position="1211"/>
    </location>
</feature>
<proteinExistence type="predicted"/>
<feature type="compositionally biased region" description="Basic residues" evidence="1">
    <location>
        <begin position="179"/>
        <end position="188"/>
    </location>
</feature>
<dbReference type="InterPro" id="IPR013943">
    <property type="entry name" value="Pet127"/>
</dbReference>
<protein>
    <submittedName>
        <fullName evidence="2">Uncharacterized protein</fullName>
    </submittedName>
</protein>
<comment type="caution">
    <text evidence="2">The sequence shown here is derived from an EMBL/GenBank/DDBJ whole genome shotgun (WGS) entry which is preliminary data.</text>
</comment>
<name>A0ABR4PUR6_9HELO</name>
<feature type="compositionally biased region" description="Polar residues" evidence="1">
    <location>
        <begin position="91"/>
        <end position="100"/>
    </location>
</feature>
<feature type="region of interest" description="Disordered" evidence="1">
    <location>
        <begin position="126"/>
        <end position="266"/>
    </location>
</feature>
<dbReference type="EMBL" id="JBFCZG010000001">
    <property type="protein sequence ID" value="KAL3427098.1"/>
    <property type="molecule type" value="Genomic_DNA"/>
</dbReference>
<evidence type="ECO:0000256" key="1">
    <source>
        <dbReference type="SAM" id="MobiDB-lite"/>
    </source>
</evidence>
<dbReference type="Pfam" id="PF08634">
    <property type="entry name" value="Pet127"/>
    <property type="match status" value="1"/>
</dbReference>
<gene>
    <name evidence="2" type="ORF">PVAG01_00607</name>
</gene>